<dbReference type="GO" id="GO:0005506">
    <property type="term" value="F:iron ion binding"/>
    <property type="evidence" value="ECO:0007669"/>
    <property type="project" value="InterPro"/>
</dbReference>
<keyword evidence="11" id="KW-1185">Reference proteome</keyword>
<feature type="transmembrane region" description="Helical" evidence="9">
    <location>
        <begin position="30"/>
        <end position="48"/>
    </location>
</feature>
<accession>A0AAD7A7A4</accession>
<dbReference type="PRINTS" id="PR00385">
    <property type="entry name" value="P450"/>
</dbReference>
<proteinExistence type="inferred from homology"/>
<keyword evidence="9" id="KW-1133">Transmembrane helix</keyword>
<feature type="binding site" description="axial binding residue" evidence="8">
    <location>
        <position position="479"/>
    </location>
    <ligand>
        <name>heme</name>
        <dbReference type="ChEBI" id="CHEBI:30413"/>
    </ligand>
    <ligandPart>
        <name>Fe</name>
        <dbReference type="ChEBI" id="CHEBI:18248"/>
    </ligandPart>
</feature>
<dbReference type="GO" id="GO:0004497">
    <property type="term" value="F:monooxygenase activity"/>
    <property type="evidence" value="ECO:0007669"/>
    <property type="project" value="UniProtKB-KW"/>
</dbReference>
<dbReference type="PANTHER" id="PTHR24305">
    <property type="entry name" value="CYTOCHROME P450"/>
    <property type="match status" value="1"/>
</dbReference>
<evidence type="ECO:0000256" key="7">
    <source>
        <dbReference type="ARBA" id="ARBA00023033"/>
    </source>
</evidence>
<keyword evidence="9" id="KW-0472">Membrane</keyword>
<reference evidence="10" key="1">
    <citation type="submission" date="2023-03" db="EMBL/GenBank/DDBJ databases">
        <title>Massive genome expansion in bonnet fungi (Mycena s.s.) driven by repeated elements and novel gene families across ecological guilds.</title>
        <authorList>
            <consortium name="Lawrence Berkeley National Laboratory"/>
            <person name="Harder C.B."/>
            <person name="Miyauchi S."/>
            <person name="Viragh M."/>
            <person name="Kuo A."/>
            <person name="Thoen E."/>
            <person name="Andreopoulos B."/>
            <person name="Lu D."/>
            <person name="Skrede I."/>
            <person name="Drula E."/>
            <person name="Henrissat B."/>
            <person name="Morin E."/>
            <person name="Kohler A."/>
            <person name="Barry K."/>
            <person name="LaButti K."/>
            <person name="Morin E."/>
            <person name="Salamov A."/>
            <person name="Lipzen A."/>
            <person name="Mereny Z."/>
            <person name="Hegedus B."/>
            <person name="Baldrian P."/>
            <person name="Stursova M."/>
            <person name="Weitz H."/>
            <person name="Taylor A."/>
            <person name="Grigoriev I.V."/>
            <person name="Nagy L.G."/>
            <person name="Martin F."/>
            <person name="Kauserud H."/>
        </authorList>
    </citation>
    <scope>NUCLEOTIDE SEQUENCE</scope>
    <source>
        <strain evidence="10">CBHHK002</strain>
    </source>
</reference>
<keyword evidence="8" id="KW-0349">Heme</keyword>
<keyword evidence="9" id="KW-0812">Transmembrane</keyword>
<dbReference type="InterPro" id="IPR050121">
    <property type="entry name" value="Cytochrome_P450_monoxygenase"/>
</dbReference>
<dbReference type="InterPro" id="IPR001128">
    <property type="entry name" value="Cyt_P450"/>
</dbReference>
<dbReference type="PANTHER" id="PTHR24305:SF187">
    <property type="entry name" value="P450, PUTATIVE (EUROFUNG)-RELATED"/>
    <property type="match status" value="1"/>
</dbReference>
<dbReference type="InterPro" id="IPR036396">
    <property type="entry name" value="Cyt_P450_sf"/>
</dbReference>
<dbReference type="GO" id="GO:0020037">
    <property type="term" value="F:heme binding"/>
    <property type="evidence" value="ECO:0007669"/>
    <property type="project" value="InterPro"/>
</dbReference>
<dbReference type="InterPro" id="IPR002401">
    <property type="entry name" value="Cyt_P450_E_grp-I"/>
</dbReference>
<evidence type="ECO:0000256" key="6">
    <source>
        <dbReference type="ARBA" id="ARBA00023004"/>
    </source>
</evidence>
<keyword evidence="6 8" id="KW-0408">Iron</keyword>
<evidence type="ECO:0000256" key="2">
    <source>
        <dbReference type="ARBA" id="ARBA00005179"/>
    </source>
</evidence>
<evidence type="ECO:0000256" key="3">
    <source>
        <dbReference type="ARBA" id="ARBA00010617"/>
    </source>
</evidence>
<dbReference type="Gene3D" id="1.10.630.10">
    <property type="entry name" value="Cytochrome P450"/>
    <property type="match status" value="1"/>
</dbReference>
<comment type="cofactor">
    <cofactor evidence="1 8">
        <name>heme</name>
        <dbReference type="ChEBI" id="CHEBI:30413"/>
    </cofactor>
</comment>
<dbReference type="SUPFAM" id="SSF48264">
    <property type="entry name" value="Cytochrome P450"/>
    <property type="match status" value="1"/>
</dbReference>
<dbReference type="EMBL" id="JARIHO010000014">
    <property type="protein sequence ID" value="KAJ7350611.1"/>
    <property type="molecule type" value="Genomic_DNA"/>
</dbReference>
<keyword evidence="7 10" id="KW-0503">Monooxygenase</keyword>
<name>A0AAD7A7A4_9AGAR</name>
<evidence type="ECO:0000256" key="4">
    <source>
        <dbReference type="ARBA" id="ARBA00022723"/>
    </source>
</evidence>
<protein>
    <submittedName>
        <fullName evidence="10">High nitrogen upregulated cytochrome P450 monooxygenase 2</fullName>
    </submittedName>
</protein>
<dbReference type="Pfam" id="PF00067">
    <property type="entry name" value="p450"/>
    <property type="match status" value="1"/>
</dbReference>
<dbReference type="PRINTS" id="PR00463">
    <property type="entry name" value="EP450I"/>
</dbReference>
<organism evidence="10 11">
    <name type="scientific">Mycena albidolilacea</name>
    <dbReference type="NCBI Taxonomy" id="1033008"/>
    <lineage>
        <taxon>Eukaryota</taxon>
        <taxon>Fungi</taxon>
        <taxon>Dikarya</taxon>
        <taxon>Basidiomycota</taxon>
        <taxon>Agaricomycotina</taxon>
        <taxon>Agaricomycetes</taxon>
        <taxon>Agaricomycetidae</taxon>
        <taxon>Agaricales</taxon>
        <taxon>Marasmiineae</taxon>
        <taxon>Mycenaceae</taxon>
        <taxon>Mycena</taxon>
    </lineage>
</organism>
<keyword evidence="5" id="KW-0560">Oxidoreductase</keyword>
<comment type="caution">
    <text evidence="10">The sequence shown here is derived from an EMBL/GenBank/DDBJ whole genome shotgun (WGS) entry which is preliminary data.</text>
</comment>
<dbReference type="Proteomes" id="UP001218218">
    <property type="component" value="Unassembled WGS sequence"/>
</dbReference>
<evidence type="ECO:0000313" key="11">
    <source>
        <dbReference type="Proteomes" id="UP001218218"/>
    </source>
</evidence>
<dbReference type="CDD" id="cd11061">
    <property type="entry name" value="CYP67-like"/>
    <property type="match status" value="1"/>
</dbReference>
<comment type="pathway">
    <text evidence="2">Secondary metabolite biosynthesis.</text>
</comment>
<dbReference type="GO" id="GO:0016705">
    <property type="term" value="F:oxidoreductase activity, acting on paired donors, with incorporation or reduction of molecular oxygen"/>
    <property type="evidence" value="ECO:0007669"/>
    <property type="project" value="InterPro"/>
</dbReference>
<evidence type="ECO:0000256" key="5">
    <source>
        <dbReference type="ARBA" id="ARBA00023002"/>
    </source>
</evidence>
<sequence>MDSALSKWAAALGLVNHFFFNKYEPPSANIPIPLLVVQPIALLASVGGPFTPTRLLLSYVAFLGSLIFSIAVYRLSPFHPLAQYPGPAIGKVTKLWSFWKVSQGYKYLYHKELHDKYGPYVRTGPNEISVIDAPAVCEILNFGGLEKGRYYESGRHKDTPPSIVCMSGEAHTAKRRVWNRAMTSASIREYEPLVVKRASQLVSRLRDQTGPVDLVSWVDFFALDLMGDLAFGGGFEMMRDGGDPDGVRERIRGFVKASNISGHLPWIVGTLHLFPQVGQSIQEFNDFGQHFAIQRMKNGAVGTKDLWYHLADEAGLEKEKPALEICASDGIVAIVAASDTTASALSSLVWFLLSNPEYYRRVQEELDTVIVDGDDPFDVNKHQELHLLSACINETLRLHPPLPSNGTRQVHLHQSGRTIAGRFIPPGTSVYTPAYSLHRNPDYFSHPDQFLPERWLPDSKLEKHDTSAFIPFSLGAANCVGQRFAKRELFMVLSILFKSFELRFADGFDGAAWPMGMEDFFVVTRAPLHVNLTPRS</sequence>
<gene>
    <name evidence="10" type="ORF">DFH08DRAFT_861907</name>
</gene>
<evidence type="ECO:0000256" key="1">
    <source>
        <dbReference type="ARBA" id="ARBA00001971"/>
    </source>
</evidence>
<evidence type="ECO:0000313" key="10">
    <source>
        <dbReference type="EMBL" id="KAJ7350611.1"/>
    </source>
</evidence>
<keyword evidence="4 8" id="KW-0479">Metal-binding</keyword>
<evidence type="ECO:0000256" key="8">
    <source>
        <dbReference type="PIRSR" id="PIRSR602401-1"/>
    </source>
</evidence>
<evidence type="ECO:0000256" key="9">
    <source>
        <dbReference type="SAM" id="Phobius"/>
    </source>
</evidence>
<comment type="similarity">
    <text evidence="3">Belongs to the cytochrome P450 family.</text>
</comment>
<feature type="transmembrane region" description="Helical" evidence="9">
    <location>
        <begin position="55"/>
        <end position="75"/>
    </location>
</feature>
<dbReference type="AlphaFoldDB" id="A0AAD7A7A4"/>